<reference evidence="1" key="2">
    <citation type="submission" date="2013-10" db="EMBL/GenBank/DDBJ databases">
        <authorList>
            <person name="Aslett M."/>
        </authorList>
    </citation>
    <scope>NUCLEOTIDE SEQUENCE [LARGE SCALE GENOMIC DNA]</scope>
    <source>
        <strain evidence="1">Houghton</strain>
    </source>
</reference>
<evidence type="ECO:0000313" key="1">
    <source>
        <dbReference type="EMBL" id="CDJ65136.1"/>
    </source>
</evidence>
<dbReference type="GeneID" id="25470290"/>
<organism evidence="1 2">
    <name type="scientific">Eimeria necatrix</name>
    <dbReference type="NCBI Taxonomy" id="51315"/>
    <lineage>
        <taxon>Eukaryota</taxon>
        <taxon>Sar</taxon>
        <taxon>Alveolata</taxon>
        <taxon>Apicomplexa</taxon>
        <taxon>Conoidasida</taxon>
        <taxon>Coccidia</taxon>
        <taxon>Eucoccidiorida</taxon>
        <taxon>Eimeriorina</taxon>
        <taxon>Eimeriidae</taxon>
        <taxon>Eimeria</taxon>
    </lineage>
</organism>
<protein>
    <submittedName>
        <fullName evidence="1">Uncharacterized protein</fullName>
    </submittedName>
</protein>
<accession>U6MM98</accession>
<dbReference type="RefSeq" id="XP_013433603.1">
    <property type="nucleotide sequence ID" value="XM_013578149.1"/>
</dbReference>
<dbReference type="AlphaFoldDB" id="U6MM98"/>
<name>U6MM98_9EIME</name>
<sequence>MVASKLAEKRRAAAAAAAAAAAGSSSSSSSSSSSANPAAAAAAAAAARGDAFSLTASSSFAARTRCFCSSCSGQRLQRPAAGDRLELT</sequence>
<dbReference type="Proteomes" id="UP000030754">
    <property type="component" value="Unassembled WGS sequence"/>
</dbReference>
<dbReference type="VEuPathDB" id="ToxoDB:ENH_00000910"/>
<reference evidence="1" key="1">
    <citation type="submission" date="2013-10" db="EMBL/GenBank/DDBJ databases">
        <title>Genomic analysis of the causative agents of coccidiosis in chickens.</title>
        <authorList>
            <person name="Reid A.J."/>
            <person name="Blake D."/>
            <person name="Billington K."/>
            <person name="Browne H."/>
            <person name="Dunn M."/>
            <person name="Hung S."/>
            <person name="Kawahara F."/>
            <person name="Miranda-Saavedra D."/>
            <person name="Mourier T."/>
            <person name="Nagra H."/>
            <person name="Otto T.D."/>
            <person name="Rawlings N."/>
            <person name="Sanchez A."/>
            <person name="Sanders M."/>
            <person name="Subramaniam C."/>
            <person name="Tay Y."/>
            <person name="Dear P."/>
            <person name="Doerig C."/>
            <person name="Gruber A."/>
            <person name="Parkinson J."/>
            <person name="Shirley M."/>
            <person name="Wan K.L."/>
            <person name="Berriman M."/>
            <person name="Tomley F."/>
            <person name="Pain A."/>
        </authorList>
    </citation>
    <scope>NUCLEOTIDE SEQUENCE [LARGE SCALE GENOMIC DNA]</scope>
    <source>
        <strain evidence="1">Houghton</strain>
    </source>
</reference>
<gene>
    <name evidence="1" type="ORF">ENH_00000910</name>
</gene>
<proteinExistence type="predicted"/>
<dbReference type="EMBL" id="HG723063">
    <property type="protein sequence ID" value="CDJ65136.1"/>
    <property type="molecule type" value="Genomic_DNA"/>
</dbReference>
<evidence type="ECO:0000313" key="2">
    <source>
        <dbReference type="Proteomes" id="UP000030754"/>
    </source>
</evidence>
<keyword evidence="2" id="KW-1185">Reference proteome</keyword>